<sequence length="121" mass="13825">MISLVENDQPPMLSDSDIVFKSSQNSEDLKFDIIVGEIEEMLMEQNFLNLQKKFFEANYQKFDSGDENKNRPDELEGDVFDVLNSLGDFSLFKETILAFKQNAEGTNIDLSDLLCISSEKK</sequence>
<dbReference type="InterPro" id="IPR038849">
    <property type="entry name" value="ARL2BP"/>
</dbReference>
<evidence type="ECO:0000256" key="7">
    <source>
        <dbReference type="ARBA" id="ARBA00022490"/>
    </source>
</evidence>
<dbReference type="Gene3D" id="1.20.1520.10">
    <property type="entry name" value="ADP-ribosylation factor-like 2-binding protein, domain"/>
    <property type="match status" value="1"/>
</dbReference>
<dbReference type="PANTHER" id="PTHR15487">
    <property type="entry name" value="ADP-RIBOSYLATION FACTOR-LIKE PROTEIN 2-BINDING PROTEIN"/>
    <property type="match status" value="1"/>
</dbReference>
<dbReference type="AlphaFoldDB" id="A0AAD5XYG1"/>
<comment type="subcellular location">
    <subcellularLocation>
        <location evidence="1">Cytoplasm</location>
        <location evidence="1">Cytoskeleton</location>
        <location evidence="1">Cilium basal body</location>
    </subcellularLocation>
    <subcellularLocation>
        <location evidence="3">Cytoplasm</location>
        <location evidence="3">Cytoskeleton</location>
        <location evidence="3">Microtubule organizing center</location>
        <location evidence="3">Centrosome</location>
    </subcellularLocation>
    <subcellularLocation>
        <location evidence="4">Mitochondrion intermembrane space</location>
    </subcellularLocation>
    <subcellularLocation>
        <location evidence="2">Nucleus</location>
    </subcellularLocation>
</comment>
<keyword evidence="10" id="KW-0206">Cytoskeleton</keyword>
<dbReference type="GO" id="GO:0051457">
    <property type="term" value="P:maintenance of protein location in nucleus"/>
    <property type="evidence" value="ECO:0007669"/>
    <property type="project" value="TreeGrafter"/>
</dbReference>
<evidence type="ECO:0000313" key="14">
    <source>
        <dbReference type="EMBL" id="KAJ3215917.1"/>
    </source>
</evidence>
<evidence type="ECO:0000256" key="2">
    <source>
        <dbReference type="ARBA" id="ARBA00004123"/>
    </source>
</evidence>
<evidence type="ECO:0000256" key="5">
    <source>
        <dbReference type="ARBA" id="ARBA00009880"/>
    </source>
</evidence>
<organism evidence="14 15">
    <name type="scientific">Clydaea vesicula</name>
    <dbReference type="NCBI Taxonomy" id="447962"/>
    <lineage>
        <taxon>Eukaryota</taxon>
        <taxon>Fungi</taxon>
        <taxon>Fungi incertae sedis</taxon>
        <taxon>Chytridiomycota</taxon>
        <taxon>Chytridiomycota incertae sedis</taxon>
        <taxon>Chytridiomycetes</taxon>
        <taxon>Lobulomycetales</taxon>
        <taxon>Lobulomycetaceae</taxon>
        <taxon>Clydaea</taxon>
    </lineage>
</organism>
<feature type="domain" description="BART" evidence="13">
    <location>
        <begin position="30"/>
        <end position="70"/>
    </location>
</feature>
<keyword evidence="8" id="KW-0969">Cilium</keyword>
<dbReference type="GO" id="GO:0005758">
    <property type="term" value="C:mitochondrial intermembrane space"/>
    <property type="evidence" value="ECO:0007669"/>
    <property type="project" value="UniProtKB-SubCell"/>
</dbReference>
<keyword evidence="7" id="KW-0963">Cytoplasm</keyword>
<evidence type="ECO:0000256" key="3">
    <source>
        <dbReference type="ARBA" id="ARBA00004300"/>
    </source>
</evidence>
<proteinExistence type="inferred from homology"/>
<keyword evidence="11" id="KW-0539">Nucleus</keyword>
<gene>
    <name evidence="14" type="primary">ARL2BP</name>
    <name evidence="14" type="ORF">HK099_006140</name>
</gene>
<dbReference type="GO" id="GO:0005634">
    <property type="term" value="C:nucleus"/>
    <property type="evidence" value="ECO:0007669"/>
    <property type="project" value="UniProtKB-SubCell"/>
</dbReference>
<dbReference type="InterPro" id="IPR042541">
    <property type="entry name" value="BART_sf"/>
</dbReference>
<keyword evidence="15" id="KW-1185">Reference proteome</keyword>
<reference evidence="14" key="1">
    <citation type="submission" date="2020-05" db="EMBL/GenBank/DDBJ databases">
        <title>Phylogenomic resolution of chytrid fungi.</title>
        <authorList>
            <person name="Stajich J.E."/>
            <person name="Amses K."/>
            <person name="Simmons R."/>
            <person name="Seto K."/>
            <person name="Myers J."/>
            <person name="Bonds A."/>
            <person name="Quandt C.A."/>
            <person name="Barry K."/>
            <person name="Liu P."/>
            <person name="Grigoriev I."/>
            <person name="Longcore J.E."/>
            <person name="James T.Y."/>
        </authorList>
    </citation>
    <scope>NUCLEOTIDE SEQUENCE</scope>
    <source>
        <strain evidence="14">JEL0476</strain>
    </source>
</reference>
<evidence type="ECO:0000256" key="9">
    <source>
        <dbReference type="ARBA" id="ARBA00023128"/>
    </source>
</evidence>
<evidence type="ECO:0000256" key="10">
    <source>
        <dbReference type="ARBA" id="ARBA00023212"/>
    </source>
</evidence>
<evidence type="ECO:0000259" key="13">
    <source>
        <dbReference type="Pfam" id="PF11527"/>
    </source>
</evidence>
<accession>A0AAD5XYG1</accession>
<evidence type="ECO:0000256" key="4">
    <source>
        <dbReference type="ARBA" id="ARBA00004569"/>
    </source>
</evidence>
<comment type="similarity">
    <text evidence="5">Belongs to the ARL2BP family.</text>
</comment>
<protein>
    <recommendedName>
        <fullName evidence="6">ADP-ribosylation factor-like protein 2-binding protein</fullName>
    </recommendedName>
</protein>
<dbReference type="InterPro" id="IPR023379">
    <property type="entry name" value="BART_dom"/>
</dbReference>
<evidence type="ECO:0000256" key="11">
    <source>
        <dbReference type="ARBA" id="ARBA00023242"/>
    </source>
</evidence>
<evidence type="ECO:0000256" key="8">
    <source>
        <dbReference type="ARBA" id="ARBA00023069"/>
    </source>
</evidence>
<keyword evidence="12" id="KW-0966">Cell projection</keyword>
<evidence type="ECO:0000313" key="15">
    <source>
        <dbReference type="Proteomes" id="UP001211065"/>
    </source>
</evidence>
<evidence type="ECO:0000256" key="6">
    <source>
        <dbReference type="ARBA" id="ARBA00014849"/>
    </source>
</evidence>
<evidence type="ECO:0000256" key="1">
    <source>
        <dbReference type="ARBA" id="ARBA00004120"/>
    </source>
</evidence>
<dbReference type="Proteomes" id="UP001211065">
    <property type="component" value="Unassembled WGS sequence"/>
</dbReference>
<keyword evidence="9" id="KW-0496">Mitochondrion</keyword>
<dbReference type="Pfam" id="PF11527">
    <property type="entry name" value="ARL2_Bind_BART"/>
    <property type="match status" value="1"/>
</dbReference>
<evidence type="ECO:0000256" key="12">
    <source>
        <dbReference type="ARBA" id="ARBA00023273"/>
    </source>
</evidence>
<dbReference type="PANTHER" id="PTHR15487:SF4">
    <property type="entry name" value="ADP-RIBOSYLATION FACTOR-LIKE PROTEIN 2-BINDING PROTEIN"/>
    <property type="match status" value="1"/>
</dbReference>
<dbReference type="EMBL" id="JADGJW010000510">
    <property type="protein sequence ID" value="KAJ3215917.1"/>
    <property type="molecule type" value="Genomic_DNA"/>
</dbReference>
<comment type="caution">
    <text evidence="14">The sequence shown here is derived from an EMBL/GenBank/DDBJ whole genome shotgun (WGS) entry which is preliminary data.</text>
</comment>
<name>A0AAD5XYG1_9FUNG</name>